<evidence type="ECO:0000256" key="1">
    <source>
        <dbReference type="ARBA" id="ARBA00022553"/>
    </source>
</evidence>
<evidence type="ECO:0000313" key="4">
    <source>
        <dbReference type="EMBL" id="MER2996663.1"/>
    </source>
</evidence>
<evidence type="ECO:0000256" key="2">
    <source>
        <dbReference type="PROSITE-ProRule" id="PRU00169"/>
    </source>
</evidence>
<reference evidence="4 5" key="1">
    <citation type="submission" date="2024-06" db="EMBL/GenBank/DDBJ databases">
        <title>Pontibacter populi HYL7-15.</title>
        <authorList>
            <person name="Kim M.K."/>
        </authorList>
    </citation>
    <scope>NUCLEOTIDE SEQUENCE [LARGE SCALE GENOMIC DNA]</scope>
    <source>
        <strain evidence="4 5">HYL7-15</strain>
    </source>
</reference>
<dbReference type="RefSeq" id="WP_350410979.1">
    <property type="nucleotide sequence ID" value="NZ_JBEOKT010000003.1"/>
</dbReference>
<dbReference type="InterPro" id="IPR001789">
    <property type="entry name" value="Sig_transdc_resp-reg_receiver"/>
</dbReference>
<dbReference type="PROSITE" id="PS50110">
    <property type="entry name" value="RESPONSE_REGULATORY"/>
    <property type="match status" value="1"/>
</dbReference>
<sequence length="143" mass="16644">MSPKLKEVLIIDDDMTANYLNIRIVTEMQIAQHVKVLHNGKEALEYISKNCGIDHNACPELIILDHFMPEMDGMQFMKKLHENGLIEKMRTVFLLLAVHTDIKDLKHFEDLGVQEFTDKPLSKKRLQEAYDKYWANDTARDNS</sequence>
<dbReference type="PANTHER" id="PTHR44591:SF3">
    <property type="entry name" value="RESPONSE REGULATORY DOMAIN-CONTAINING PROTEIN"/>
    <property type="match status" value="1"/>
</dbReference>
<dbReference type="Proteomes" id="UP001476807">
    <property type="component" value="Unassembled WGS sequence"/>
</dbReference>
<dbReference type="InterPro" id="IPR050595">
    <property type="entry name" value="Bact_response_regulator"/>
</dbReference>
<dbReference type="Pfam" id="PF00072">
    <property type="entry name" value="Response_reg"/>
    <property type="match status" value="1"/>
</dbReference>
<dbReference type="InterPro" id="IPR011006">
    <property type="entry name" value="CheY-like_superfamily"/>
</dbReference>
<proteinExistence type="predicted"/>
<organism evidence="4 5">
    <name type="scientific">Pontibacter populi</name>
    <dbReference type="NCBI Taxonomy" id="890055"/>
    <lineage>
        <taxon>Bacteria</taxon>
        <taxon>Pseudomonadati</taxon>
        <taxon>Bacteroidota</taxon>
        <taxon>Cytophagia</taxon>
        <taxon>Cytophagales</taxon>
        <taxon>Hymenobacteraceae</taxon>
        <taxon>Pontibacter</taxon>
    </lineage>
</organism>
<accession>A0ABV1RQK7</accession>
<dbReference type="EMBL" id="JBEOKT010000003">
    <property type="protein sequence ID" value="MER2996663.1"/>
    <property type="molecule type" value="Genomic_DNA"/>
</dbReference>
<protein>
    <submittedName>
        <fullName evidence="4">Response regulator</fullName>
    </submittedName>
</protein>
<feature type="modified residue" description="4-aspartylphosphate" evidence="2">
    <location>
        <position position="65"/>
    </location>
</feature>
<dbReference type="SUPFAM" id="SSF52172">
    <property type="entry name" value="CheY-like"/>
    <property type="match status" value="1"/>
</dbReference>
<evidence type="ECO:0000313" key="5">
    <source>
        <dbReference type="Proteomes" id="UP001476807"/>
    </source>
</evidence>
<keyword evidence="5" id="KW-1185">Reference proteome</keyword>
<dbReference type="SMART" id="SM00448">
    <property type="entry name" value="REC"/>
    <property type="match status" value="1"/>
</dbReference>
<evidence type="ECO:0000259" key="3">
    <source>
        <dbReference type="PROSITE" id="PS50110"/>
    </source>
</evidence>
<dbReference type="PANTHER" id="PTHR44591">
    <property type="entry name" value="STRESS RESPONSE REGULATOR PROTEIN 1"/>
    <property type="match status" value="1"/>
</dbReference>
<gene>
    <name evidence="4" type="ORF">ABS362_03850</name>
</gene>
<comment type="caution">
    <text evidence="4">The sequence shown here is derived from an EMBL/GenBank/DDBJ whole genome shotgun (WGS) entry which is preliminary data.</text>
</comment>
<name>A0ABV1RQK7_9BACT</name>
<keyword evidence="1 2" id="KW-0597">Phosphoprotein</keyword>
<dbReference type="Gene3D" id="3.40.50.2300">
    <property type="match status" value="1"/>
</dbReference>
<feature type="domain" description="Response regulatory" evidence="3">
    <location>
        <begin position="7"/>
        <end position="134"/>
    </location>
</feature>